<reference evidence="1" key="1">
    <citation type="submission" date="2013-07" db="EMBL/GenBank/DDBJ databases">
        <title>The genome of an arbuscular mycorrhizal fungus provides insights into the evolution of the oldest plant symbiosis.</title>
        <authorList>
            <consortium name="DOE Joint Genome Institute"/>
            <person name="Tisserant E."/>
            <person name="Malbreil M."/>
            <person name="Kuo A."/>
            <person name="Kohler A."/>
            <person name="Symeonidi A."/>
            <person name="Balestrini R."/>
            <person name="Charron P."/>
            <person name="Duensing N."/>
            <person name="Frei-dit-Frey N."/>
            <person name="Gianinazzi-Pearson V."/>
            <person name="Gilbert B."/>
            <person name="Handa Y."/>
            <person name="Hijri M."/>
            <person name="Kaul R."/>
            <person name="Kawaguchi M."/>
            <person name="Krajinski F."/>
            <person name="Lammers P."/>
            <person name="Lapierre D."/>
            <person name="Masclaux F.G."/>
            <person name="Murat C."/>
            <person name="Morin E."/>
            <person name="Ndikumana S."/>
            <person name="Pagni M."/>
            <person name="Petitpierre D."/>
            <person name="Requena N."/>
            <person name="Rosikiewicz P."/>
            <person name="Riley R."/>
            <person name="Saito K."/>
            <person name="San Clemente H."/>
            <person name="Shapiro H."/>
            <person name="van Tuinen D."/>
            <person name="Becard G."/>
            <person name="Bonfante P."/>
            <person name="Paszkowski U."/>
            <person name="Shachar-Hill Y."/>
            <person name="Young J.P."/>
            <person name="Sanders I.R."/>
            <person name="Henrissat B."/>
            <person name="Rensing S.A."/>
            <person name="Grigoriev I.V."/>
            <person name="Corradi N."/>
            <person name="Roux C."/>
            <person name="Martin F."/>
        </authorList>
    </citation>
    <scope>NUCLEOTIDE SEQUENCE</scope>
    <source>
        <strain evidence="1">DAOM 197198</strain>
    </source>
</reference>
<accession>U9UFT8</accession>
<organism evidence="1">
    <name type="scientific">Rhizophagus irregularis (strain DAOM 181602 / DAOM 197198 / MUCL 43194)</name>
    <name type="common">Arbuscular mycorrhizal fungus</name>
    <name type="synonym">Glomus intraradices</name>
    <dbReference type="NCBI Taxonomy" id="747089"/>
    <lineage>
        <taxon>Eukaryota</taxon>
        <taxon>Fungi</taxon>
        <taxon>Fungi incertae sedis</taxon>
        <taxon>Mucoromycota</taxon>
        <taxon>Glomeromycotina</taxon>
        <taxon>Glomeromycetes</taxon>
        <taxon>Glomerales</taxon>
        <taxon>Glomeraceae</taxon>
        <taxon>Rhizophagus</taxon>
    </lineage>
</organism>
<name>U9UFT8_RHIID</name>
<evidence type="ECO:0000313" key="1">
    <source>
        <dbReference type="EMBL" id="ESA14466.1"/>
    </source>
</evidence>
<proteinExistence type="predicted"/>
<gene>
    <name evidence="1" type="ORF">GLOINDRAFT_24923</name>
</gene>
<dbReference type="HOGENOM" id="CLU_005726_8_2_1"/>
<dbReference type="AlphaFoldDB" id="U9UFT8"/>
<sequence>MLLQADFCKQRSILEEVLKVFISVSVSTICKFAHKSWRYMDAYNKRLEGSRTAEWAVSKYKSHHRLPENIEKIMGQLDT</sequence>
<dbReference type="EMBL" id="KI282877">
    <property type="protein sequence ID" value="ESA14466.1"/>
    <property type="molecule type" value="Genomic_DNA"/>
</dbReference>
<protein>
    <submittedName>
        <fullName evidence="1">Uncharacterized protein</fullName>
    </submittedName>
</protein>